<dbReference type="InterPro" id="IPR010515">
    <property type="entry name" value="Collagenase_NC10/endostatin"/>
</dbReference>
<evidence type="ECO:0000259" key="1">
    <source>
        <dbReference type="Pfam" id="PF06482"/>
    </source>
</evidence>
<proteinExistence type="predicted"/>
<sequence>MAALNVPYKGDIGVRDADFACYKQAKEGNVLGTYRAFLASRLQNIASIVNIRDSRFRIMNTKGNVLYNSWRELFTGEGVPYESSLEIYSFNGKNVMEDDTWPMKVIWHGGQVSGIRDINANCREWTSSNMTDFGKASTLRRNGLLGQEKYSCNNSFIVLCVQVQRRHS</sequence>
<keyword evidence="2" id="KW-0176">Collagen</keyword>
<dbReference type="AlphaFoldDB" id="A0A443RZX5"/>
<name>A0A443RZX5_9ACAR</name>
<dbReference type="Pfam" id="PF06482">
    <property type="entry name" value="Endostatin"/>
    <property type="match status" value="1"/>
</dbReference>
<feature type="domain" description="Collagenase NC10/endostatin" evidence="1">
    <location>
        <begin position="2"/>
        <end position="162"/>
    </location>
</feature>
<dbReference type="InterPro" id="IPR016186">
    <property type="entry name" value="C-type_lectin-like/link_sf"/>
</dbReference>
<organism evidence="2 3">
    <name type="scientific">Leptotrombidium deliense</name>
    <dbReference type="NCBI Taxonomy" id="299467"/>
    <lineage>
        <taxon>Eukaryota</taxon>
        <taxon>Metazoa</taxon>
        <taxon>Ecdysozoa</taxon>
        <taxon>Arthropoda</taxon>
        <taxon>Chelicerata</taxon>
        <taxon>Arachnida</taxon>
        <taxon>Acari</taxon>
        <taxon>Acariformes</taxon>
        <taxon>Trombidiformes</taxon>
        <taxon>Prostigmata</taxon>
        <taxon>Anystina</taxon>
        <taxon>Parasitengona</taxon>
        <taxon>Trombiculoidea</taxon>
        <taxon>Trombiculidae</taxon>
        <taxon>Leptotrombidium</taxon>
    </lineage>
</organism>
<evidence type="ECO:0000313" key="3">
    <source>
        <dbReference type="Proteomes" id="UP000288716"/>
    </source>
</evidence>
<dbReference type="Proteomes" id="UP000288716">
    <property type="component" value="Unassembled WGS sequence"/>
</dbReference>
<dbReference type="OrthoDB" id="5983381at2759"/>
<protein>
    <submittedName>
        <fullName evidence="2">Collagen alpha-1(I) chain-like protein</fullName>
    </submittedName>
</protein>
<dbReference type="STRING" id="299467.A0A443RZX5"/>
<dbReference type="SUPFAM" id="SSF56436">
    <property type="entry name" value="C-type lectin-like"/>
    <property type="match status" value="1"/>
</dbReference>
<dbReference type="VEuPathDB" id="VectorBase:LDEU011189"/>
<accession>A0A443RZX5</accession>
<dbReference type="Gene3D" id="3.10.100.10">
    <property type="entry name" value="Mannose-Binding Protein A, subunit A"/>
    <property type="match status" value="1"/>
</dbReference>
<comment type="caution">
    <text evidence="2">The sequence shown here is derived from an EMBL/GenBank/DDBJ whole genome shotgun (WGS) entry which is preliminary data.</text>
</comment>
<reference evidence="2 3" key="1">
    <citation type="journal article" date="2018" name="Gigascience">
        <title>Genomes of trombidid mites reveal novel predicted allergens and laterally-transferred genes associated with secondary metabolism.</title>
        <authorList>
            <person name="Dong X."/>
            <person name="Chaisiri K."/>
            <person name="Xia D."/>
            <person name="Armstrong S.D."/>
            <person name="Fang Y."/>
            <person name="Donnelly M.J."/>
            <person name="Kadowaki T."/>
            <person name="McGarry J.W."/>
            <person name="Darby A.C."/>
            <person name="Makepeace B.L."/>
        </authorList>
    </citation>
    <scope>NUCLEOTIDE SEQUENCE [LARGE SCALE GENOMIC DNA]</scope>
    <source>
        <strain evidence="2">UoL-UT</strain>
    </source>
</reference>
<dbReference type="EMBL" id="NCKV01015151">
    <property type="protein sequence ID" value="RWS20852.1"/>
    <property type="molecule type" value="Genomic_DNA"/>
</dbReference>
<dbReference type="GO" id="GO:0005581">
    <property type="term" value="C:collagen trimer"/>
    <property type="evidence" value="ECO:0007669"/>
    <property type="project" value="UniProtKB-KW"/>
</dbReference>
<dbReference type="InterPro" id="IPR016187">
    <property type="entry name" value="CTDL_fold"/>
</dbReference>
<keyword evidence="3" id="KW-1185">Reference proteome</keyword>
<gene>
    <name evidence="2" type="ORF">B4U80_00672</name>
</gene>
<evidence type="ECO:0000313" key="2">
    <source>
        <dbReference type="EMBL" id="RWS20852.1"/>
    </source>
</evidence>